<organism evidence="4">
    <name type="scientific">Schistocephalus solidus</name>
    <name type="common">Tapeworm</name>
    <dbReference type="NCBI Taxonomy" id="70667"/>
    <lineage>
        <taxon>Eukaryota</taxon>
        <taxon>Metazoa</taxon>
        <taxon>Spiralia</taxon>
        <taxon>Lophotrochozoa</taxon>
        <taxon>Platyhelminthes</taxon>
        <taxon>Cestoda</taxon>
        <taxon>Eucestoda</taxon>
        <taxon>Diphyllobothriidea</taxon>
        <taxon>Diphyllobothriidae</taxon>
        <taxon>Schistocephalus</taxon>
    </lineage>
</organism>
<keyword evidence="1" id="KW-0472">Membrane</keyword>
<evidence type="ECO:0000313" key="2">
    <source>
        <dbReference type="EMBL" id="VDM03218.1"/>
    </source>
</evidence>
<reference evidence="2 3" key="2">
    <citation type="submission" date="2018-11" db="EMBL/GenBank/DDBJ databases">
        <authorList>
            <consortium name="Pathogen Informatics"/>
        </authorList>
    </citation>
    <scope>NUCLEOTIDE SEQUENCE [LARGE SCALE GENOMIC DNA]</scope>
    <source>
        <strain evidence="2 3">NST_G2</strain>
    </source>
</reference>
<feature type="transmembrane region" description="Helical" evidence="1">
    <location>
        <begin position="78"/>
        <end position="97"/>
    </location>
</feature>
<dbReference type="AlphaFoldDB" id="A0A183TK34"/>
<reference evidence="4" key="1">
    <citation type="submission" date="2016-06" db="UniProtKB">
        <authorList>
            <consortium name="WormBaseParasite"/>
        </authorList>
    </citation>
    <scope>IDENTIFICATION</scope>
</reference>
<protein>
    <submittedName>
        <fullName evidence="4">Pecanex-like protein</fullName>
    </submittedName>
</protein>
<evidence type="ECO:0000256" key="1">
    <source>
        <dbReference type="SAM" id="Phobius"/>
    </source>
</evidence>
<accession>A0A183TK34</accession>
<feature type="transmembrane region" description="Helical" evidence="1">
    <location>
        <begin position="38"/>
        <end position="58"/>
    </location>
</feature>
<dbReference type="Proteomes" id="UP000275846">
    <property type="component" value="Unassembled WGS sequence"/>
</dbReference>
<keyword evidence="3" id="KW-1185">Reference proteome</keyword>
<keyword evidence="1" id="KW-1133">Transmembrane helix</keyword>
<keyword evidence="1" id="KW-0812">Transmembrane</keyword>
<sequence>MVKKSSPVACRKVSVVENVSPVEPAAPVNVSHCAWSRLVLLGSFLCTAMVDGLCFSFGLHVLHIVQEAVFTPAAEKELSLPIYLIPGALVTGMHLYASKLDLNAMLS</sequence>
<proteinExistence type="predicted"/>
<gene>
    <name evidence="2" type="ORF">SSLN_LOCUS16832</name>
</gene>
<name>A0A183TK34_SCHSO</name>
<dbReference type="EMBL" id="UYSU01041590">
    <property type="protein sequence ID" value="VDM03218.1"/>
    <property type="molecule type" value="Genomic_DNA"/>
</dbReference>
<evidence type="ECO:0000313" key="3">
    <source>
        <dbReference type="Proteomes" id="UP000275846"/>
    </source>
</evidence>
<dbReference type="WBParaSite" id="SSLN_0001747401-mRNA-1">
    <property type="protein sequence ID" value="SSLN_0001747401-mRNA-1"/>
    <property type="gene ID" value="SSLN_0001747401"/>
</dbReference>
<dbReference type="OrthoDB" id="6282315at2759"/>
<evidence type="ECO:0000313" key="4">
    <source>
        <dbReference type="WBParaSite" id="SSLN_0001747401-mRNA-1"/>
    </source>
</evidence>